<reference evidence="1" key="1">
    <citation type="submission" date="2021-06" db="EMBL/GenBank/DDBJ databases">
        <authorList>
            <person name="Ellington A.J."/>
            <person name="Bryan N.C."/>
            <person name="Christner B.C."/>
            <person name="Reisch C.R."/>
        </authorList>
    </citation>
    <scope>NUCLEOTIDE SEQUENCE</scope>
    <source>
        <strain evidence="1">L6-1</strain>
    </source>
</reference>
<sequence>MGLLAPDEALRTASKTPVLDEQLATQRVEHQVTTQLGDPASEADDEAREVRAALRDRFRDDLRAAFDDWLTEVWVPWAEVNRPSLAARELYSALYDLHLEAEASSATHEVVWGHVVLSARDNRTEIVAPMLTTPVSVQLGPEDAVVRVAPEQAVELELDSVEGTDLPGRDGLVSLRSILRETPPDPWDEQERLAVRKQIAAPLGVDATLTESSDIAAMGNGPSINDGWVLFLRKRPLRQERFYDELAQKIRSEQFLPEGLASVVADRDRVDAALVQQGQVLTTNDGTADRLLMPLPANAEQVRIARQLATSRGVTVQGPPGTGKSHTIVNLVSHLVAQGKRVLVTAEKEQALSVLRDKIPEELRDLSLAVLGSTPAALEDLRSAAQSMQDSLSALDVPREERRISELEARVDELRDSVARTDAALVRALQSEQREYELPEGWSKAPQVAAWLARDRELDVISDRVPLDARFPITAEEFSELVALVRAIALEDRHAAVLNLPNVPWLPSAGELRSKFERLEDLRARVTSLEDQGLRLETVDGLTLEVIRREAADFGRSAATLRDLSGDWENSFAAAVRSGDQRHLWVAEHNPGVRGKIREARDLTKRMAGHIVATPDGDPAAQFQMVKVWTERLTAGKKLSMFASKELKDFAAQTSVDTFPVTTAPQLELVGAQIALRAALREAHVRMTQAYAPFQIPVPPLDGSFLFSADQLAGRVDLVGRWWSETYPPLAARVEHYIGHQRAADGPAESFSTAAEVLERGGARLEERQLTAELGALESRIREEHESQDRSPLWKTLLEALELAIPDKWEEAVEETRRLLVIRSRVLRVEELAERLVRAGAPAWGRSIVETCAAPAVVGDVEHAPRAWERARARTWLSALHAETDTESLMEQSHADAAELRQAIVDLASRSARVELKKNFRDRKRRALENWLSAVKRVGKGTGKNAPRFQAAAREALPAAMGAVPIWIMPIYRVMENFDPRVSDLFDVVVVDESSQCDLLSLGVLALGKKTVVVGDDRQTTPERVGTPTERIAALQDQHLKSMPEAKLLTLDDSLYSISGRAFPSTIALKEHFRCVPEIIEFSNRYYKGAILPLREVGVPQIGDPLKVVHVEGAVSVQRGSSRVNTDEAKAIAAQVAQCVKDASYEGLTFGVVTMMSGPQSQIIQDMIREAIGDEEFERRRMRVGNPPLFQGDERNVMFVSMVAHDASFAATTVRYAQWANVAVSRAQDQLWIFHSMDAATLHHEDHRRAMIEYAQSYERRDQTVGLYELTESKFERDVLKQMLDRGYDVQPQHRVGSYRLDFVVRVAPGERLAVECDGDSFHGPDKWDDDVRRQRVLERMGWSFWRVRASKYYLDPEEAMRPLWARLEAMKERAAEAADLARLREDRAETERLDQLRAPIDVADLPSEDPAELPLSQEASSSPPAQAEAVIAPELFSTDEVRWTPRHETDAETALELALVPSVDEALPSPAGPRPDRQPEVDRAEQFAPLLPAPVPALRRWAKANGFAVGERGRISAEIVSAWLRAHADETSDRDDAGVEGRVESDHGGSHTAVEASQGSLEAATTRARAAWNEGRAYQLDTEGNILPLYSRRTLVSYIGEAATKPLRDAMRSARPTGGRFKVDGTGTMATLIDGEPVYVCTVQPGIWFPTHWSDESY</sequence>
<accession>A0ACD1E7L1</accession>
<dbReference type="EMBL" id="CP076544">
    <property type="protein sequence ID" value="QWS34911.1"/>
    <property type="molecule type" value="Genomic_DNA"/>
</dbReference>
<proteinExistence type="predicted"/>
<dbReference type="Proteomes" id="UP000681794">
    <property type="component" value="Chromosome"/>
</dbReference>
<name>A0ACD1E7L1_9MICO</name>
<evidence type="ECO:0000313" key="1">
    <source>
        <dbReference type="EMBL" id="QWS34911.1"/>
    </source>
</evidence>
<gene>
    <name evidence="1" type="ORF">KM842_07250</name>
</gene>
<protein>
    <submittedName>
        <fullName evidence="1">AAA family ATPase</fullName>
    </submittedName>
</protein>
<evidence type="ECO:0000313" key="2">
    <source>
        <dbReference type="Proteomes" id="UP000681794"/>
    </source>
</evidence>
<organism evidence="1 2">
    <name type="scientific">Curtobacterium aetherium</name>
    <dbReference type="NCBI Taxonomy" id="2841594"/>
    <lineage>
        <taxon>Bacteria</taxon>
        <taxon>Bacillati</taxon>
        <taxon>Actinomycetota</taxon>
        <taxon>Actinomycetes</taxon>
        <taxon>Micrococcales</taxon>
        <taxon>Microbacteriaceae</taxon>
        <taxon>Curtobacterium</taxon>
    </lineage>
</organism>
<keyword evidence="2" id="KW-1185">Reference proteome</keyword>